<comment type="similarity">
    <text evidence="2">Belongs to the alkylbase DNA glycosidase AlkA family.</text>
</comment>
<dbReference type="SMART" id="SM01009">
    <property type="entry name" value="AlkA_N"/>
    <property type="match status" value="1"/>
</dbReference>
<dbReference type="Pfam" id="PF06029">
    <property type="entry name" value="AlkA_N"/>
    <property type="match status" value="1"/>
</dbReference>
<dbReference type="InterPro" id="IPR000035">
    <property type="entry name" value="Alkylbase_DNA_glycsylse_CS"/>
</dbReference>
<proteinExistence type="inferred from homology"/>
<evidence type="ECO:0000259" key="6">
    <source>
        <dbReference type="SMART" id="SM00478"/>
    </source>
</evidence>
<dbReference type="PATRIC" id="fig|947033.5.peg.3407"/>
<dbReference type="SMART" id="SM00478">
    <property type="entry name" value="ENDO3c"/>
    <property type="match status" value="1"/>
</dbReference>
<organism evidence="8 9">
    <name type="scientific">Legionella steelei</name>
    <dbReference type="NCBI Taxonomy" id="947033"/>
    <lineage>
        <taxon>Bacteria</taxon>
        <taxon>Pseudomonadati</taxon>
        <taxon>Pseudomonadota</taxon>
        <taxon>Gammaproteobacteria</taxon>
        <taxon>Legionellales</taxon>
        <taxon>Legionellaceae</taxon>
        <taxon>Legionella</taxon>
    </lineage>
</organism>
<evidence type="ECO:0000313" key="9">
    <source>
        <dbReference type="Proteomes" id="UP000054926"/>
    </source>
</evidence>
<dbReference type="SUPFAM" id="SSF48150">
    <property type="entry name" value="DNA-glycosylase"/>
    <property type="match status" value="1"/>
</dbReference>
<dbReference type="Proteomes" id="UP000054926">
    <property type="component" value="Unassembled WGS sequence"/>
</dbReference>
<protein>
    <recommendedName>
        <fullName evidence="3">DNA-3-methyladenine glycosylase II</fullName>
        <ecNumber evidence="3">3.2.2.21</ecNumber>
    </recommendedName>
</protein>
<gene>
    <name evidence="8" type="ORF">Lste_3201</name>
</gene>
<dbReference type="AlphaFoldDB" id="A0A0W0ZDY8"/>
<dbReference type="GO" id="GO:0032131">
    <property type="term" value="F:alkylated DNA binding"/>
    <property type="evidence" value="ECO:0007669"/>
    <property type="project" value="TreeGrafter"/>
</dbReference>
<dbReference type="Gene3D" id="3.30.310.20">
    <property type="entry name" value="DNA-3-methyladenine glycosylase AlkA, N-terminal domain"/>
    <property type="match status" value="1"/>
</dbReference>
<dbReference type="GO" id="GO:0008725">
    <property type="term" value="F:DNA-3-methyladenine glycosylase activity"/>
    <property type="evidence" value="ECO:0007669"/>
    <property type="project" value="TreeGrafter"/>
</dbReference>
<dbReference type="GO" id="GO:0043916">
    <property type="term" value="F:DNA-7-methylguanine glycosylase activity"/>
    <property type="evidence" value="ECO:0007669"/>
    <property type="project" value="TreeGrafter"/>
</dbReference>
<sequence>METSFTLHPVAPFRLDYTVSALRRRSKNNVDLWDGQRYTRLLVMENMPVKVVVEQNKKTELTISIKSEYAEVFQNQIAHETESMLGLNCDMHDFYHIAQRDPQLNPLVLQFKGLKPPRFPSVFEALVNAISCQQISLDAGLQIQNRLAEFLSLRITEKEHLLYAFPRPNEVANCSVPTLKKIGYSTHKSETLIRLATAIMNDESHFKSLENKSNNENINFLCDFKGIGRWTAEYVLLRGLGRIDTFPGDDIGAQNNLYHFLHLDKKPDYKKIAEITAKWSPYAGLVYFHLLLRRLYENKALAAPRVRGQL</sequence>
<reference evidence="8 9" key="1">
    <citation type="submission" date="2015-11" db="EMBL/GenBank/DDBJ databases">
        <title>Genomic analysis of 38 Legionella species identifies large and diverse effector repertoires.</title>
        <authorList>
            <person name="Burstein D."/>
            <person name="Amaro F."/>
            <person name="Zusman T."/>
            <person name="Lifshitz Z."/>
            <person name="Cohen O."/>
            <person name="Gilbert J.A."/>
            <person name="Pupko T."/>
            <person name="Shuman H.A."/>
            <person name="Segal G."/>
        </authorList>
    </citation>
    <scope>NUCLEOTIDE SEQUENCE [LARGE SCALE GENOMIC DNA]</scope>
    <source>
        <strain evidence="8 9">IMVS3376</strain>
    </source>
</reference>
<dbReference type="Pfam" id="PF00730">
    <property type="entry name" value="HhH-GPD"/>
    <property type="match status" value="1"/>
</dbReference>
<comment type="catalytic activity">
    <reaction evidence="1">
        <text>Hydrolysis of alkylated DNA, releasing 3-methyladenine, 3-methylguanine, 7-methylguanine and 7-methyladenine.</text>
        <dbReference type="EC" id="3.2.2.21"/>
    </reaction>
</comment>
<dbReference type="PANTHER" id="PTHR43003">
    <property type="entry name" value="DNA-3-METHYLADENINE GLYCOSYLASE"/>
    <property type="match status" value="1"/>
</dbReference>
<dbReference type="Gene3D" id="1.10.1670.10">
    <property type="entry name" value="Helix-hairpin-Helix base-excision DNA repair enzymes (C-terminal)"/>
    <property type="match status" value="1"/>
</dbReference>
<dbReference type="OrthoDB" id="9811249at2"/>
<evidence type="ECO:0000256" key="4">
    <source>
        <dbReference type="ARBA" id="ARBA00022763"/>
    </source>
</evidence>
<name>A0A0W0ZDY8_9GAMM</name>
<dbReference type="GO" id="GO:0006285">
    <property type="term" value="P:base-excision repair, AP site formation"/>
    <property type="evidence" value="ECO:0007669"/>
    <property type="project" value="TreeGrafter"/>
</dbReference>
<dbReference type="InterPro" id="IPR010316">
    <property type="entry name" value="AlkA_N"/>
</dbReference>
<feature type="domain" description="DNA-3-methyladenine glycosylase AlkA N-terminal" evidence="7">
    <location>
        <begin position="4"/>
        <end position="121"/>
    </location>
</feature>
<evidence type="ECO:0000256" key="5">
    <source>
        <dbReference type="ARBA" id="ARBA00023204"/>
    </source>
</evidence>
<evidence type="ECO:0000259" key="7">
    <source>
        <dbReference type="SMART" id="SM01009"/>
    </source>
</evidence>
<dbReference type="EC" id="3.2.2.21" evidence="3"/>
<dbReference type="GO" id="GO:0005737">
    <property type="term" value="C:cytoplasm"/>
    <property type="evidence" value="ECO:0007669"/>
    <property type="project" value="TreeGrafter"/>
</dbReference>
<dbReference type="PANTHER" id="PTHR43003:SF5">
    <property type="entry name" value="DNA-3-METHYLADENINE GLYCOSYLASE"/>
    <property type="match status" value="1"/>
</dbReference>
<evidence type="ECO:0000256" key="3">
    <source>
        <dbReference type="ARBA" id="ARBA00012000"/>
    </source>
</evidence>
<dbReference type="STRING" id="947033.Lste_3201"/>
<dbReference type="PROSITE" id="PS00516">
    <property type="entry name" value="ALKYLBASE_DNA_GLYCOS"/>
    <property type="match status" value="1"/>
</dbReference>
<keyword evidence="9" id="KW-1185">Reference proteome</keyword>
<keyword evidence="4" id="KW-0227">DNA damage</keyword>
<dbReference type="InterPro" id="IPR023170">
    <property type="entry name" value="HhH_base_excis_C"/>
</dbReference>
<evidence type="ECO:0000256" key="2">
    <source>
        <dbReference type="ARBA" id="ARBA00010817"/>
    </source>
</evidence>
<keyword evidence="5" id="KW-0234">DNA repair</keyword>
<evidence type="ECO:0000313" key="8">
    <source>
        <dbReference type="EMBL" id="KTD66995.1"/>
    </source>
</evidence>
<comment type="caution">
    <text evidence="8">The sequence shown here is derived from an EMBL/GenBank/DDBJ whole genome shotgun (WGS) entry which is preliminary data.</text>
</comment>
<dbReference type="GO" id="GO:0032993">
    <property type="term" value="C:protein-DNA complex"/>
    <property type="evidence" value="ECO:0007669"/>
    <property type="project" value="TreeGrafter"/>
</dbReference>
<evidence type="ECO:0000256" key="1">
    <source>
        <dbReference type="ARBA" id="ARBA00000086"/>
    </source>
</evidence>
<dbReference type="InterPro" id="IPR011257">
    <property type="entry name" value="DNA_glycosylase"/>
</dbReference>
<dbReference type="InterPro" id="IPR003265">
    <property type="entry name" value="HhH-GPD_domain"/>
</dbReference>
<dbReference type="InterPro" id="IPR051912">
    <property type="entry name" value="Alkylbase_DNA_Glycosylase/TA"/>
</dbReference>
<dbReference type="RefSeq" id="WP_058512023.1">
    <property type="nucleotide sequence ID" value="NZ_LNYY01000021.1"/>
</dbReference>
<dbReference type="Gene3D" id="1.10.340.30">
    <property type="entry name" value="Hypothetical protein, domain 2"/>
    <property type="match status" value="1"/>
</dbReference>
<feature type="domain" description="HhH-GPD" evidence="6">
    <location>
        <begin position="133"/>
        <end position="295"/>
    </location>
</feature>
<dbReference type="GO" id="GO:0006307">
    <property type="term" value="P:DNA alkylation repair"/>
    <property type="evidence" value="ECO:0007669"/>
    <property type="project" value="TreeGrafter"/>
</dbReference>
<dbReference type="InterPro" id="IPR037046">
    <property type="entry name" value="AlkA_N_sf"/>
</dbReference>
<accession>A0A0W0ZDY8</accession>
<dbReference type="EMBL" id="LNYY01000021">
    <property type="protein sequence ID" value="KTD66995.1"/>
    <property type="molecule type" value="Genomic_DNA"/>
</dbReference>
<dbReference type="CDD" id="cd00056">
    <property type="entry name" value="ENDO3c"/>
    <property type="match status" value="1"/>
</dbReference>